<organism evidence="1 2">
    <name type="scientific">Symbiodinium necroappetens</name>
    <dbReference type="NCBI Taxonomy" id="1628268"/>
    <lineage>
        <taxon>Eukaryota</taxon>
        <taxon>Sar</taxon>
        <taxon>Alveolata</taxon>
        <taxon>Dinophyceae</taxon>
        <taxon>Suessiales</taxon>
        <taxon>Symbiodiniaceae</taxon>
        <taxon>Symbiodinium</taxon>
    </lineage>
</organism>
<dbReference type="EMBL" id="CAJNJA010022763">
    <property type="protein sequence ID" value="CAE7499398.1"/>
    <property type="molecule type" value="Genomic_DNA"/>
</dbReference>
<evidence type="ECO:0000313" key="1">
    <source>
        <dbReference type="EMBL" id="CAE7499398.1"/>
    </source>
</evidence>
<comment type="caution">
    <text evidence="1">The sequence shown here is derived from an EMBL/GenBank/DDBJ whole genome shotgun (WGS) entry which is preliminary data.</text>
</comment>
<dbReference type="Proteomes" id="UP000601435">
    <property type="component" value="Unassembled WGS sequence"/>
</dbReference>
<gene>
    <name evidence="1" type="ORF">SNEC2469_LOCUS14215</name>
</gene>
<name>A0A812SUQ8_9DINO</name>
<proteinExistence type="predicted"/>
<accession>A0A812SUQ8</accession>
<dbReference type="AlphaFoldDB" id="A0A812SUQ8"/>
<sequence>MKFSPRTAAVSAVDSVQDAANGIFTKLVEVLPPPSGLSASTPLRRCLSDRLQDAKDRLPQASVALVASTRPLLSLDFCGRLFNATANEVLSAAPYAGDAAFKSATELFAVNGEQRHMRPGTCSAC</sequence>
<protein>
    <submittedName>
        <fullName evidence="1">Uncharacterized protein</fullName>
    </submittedName>
</protein>
<evidence type="ECO:0000313" key="2">
    <source>
        <dbReference type="Proteomes" id="UP000601435"/>
    </source>
</evidence>
<reference evidence="1" key="1">
    <citation type="submission" date="2021-02" db="EMBL/GenBank/DDBJ databases">
        <authorList>
            <person name="Dougan E. K."/>
            <person name="Rhodes N."/>
            <person name="Thang M."/>
            <person name="Chan C."/>
        </authorList>
    </citation>
    <scope>NUCLEOTIDE SEQUENCE</scope>
</reference>
<keyword evidence="2" id="KW-1185">Reference proteome</keyword>